<protein>
    <submittedName>
        <fullName evidence="1">Uncharacterized protein</fullName>
    </submittedName>
</protein>
<evidence type="ECO:0000313" key="2">
    <source>
        <dbReference type="Proteomes" id="UP001732700"/>
    </source>
</evidence>
<dbReference type="Proteomes" id="UP001732700">
    <property type="component" value="Chromosome 4C"/>
</dbReference>
<organism evidence="1 2">
    <name type="scientific">Avena sativa</name>
    <name type="common">Oat</name>
    <dbReference type="NCBI Taxonomy" id="4498"/>
    <lineage>
        <taxon>Eukaryota</taxon>
        <taxon>Viridiplantae</taxon>
        <taxon>Streptophyta</taxon>
        <taxon>Embryophyta</taxon>
        <taxon>Tracheophyta</taxon>
        <taxon>Spermatophyta</taxon>
        <taxon>Magnoliopsida</taxon>
        <taxon>Liliopsida</taxon>
        <taxon>Poales</taxon>
        <taxon>Poaceae</taxon>
        <taxon>BOP clade</taxon>
        <taxon>Pooideae</taxon>
        <taxon>Poodae</taxon>
        <taxon>Poeae</taxon>
        <taxon>Poeae Chloroplast Group 1 (Aveneae type)</taxon>
        <taxon>Aveninae</taxon>
        <taxon>Avena</taxon>
    </lineage>
</organism>
<dbReference type="EnsemblPlants" id="AVESA.00010b.r2.4CG1330370.1">
    <property type="protein sequence ID" value="AVESA.00010b.r2.4CG1330370.1.CDS"/>
    <property type="gene ID" value="AVESA.00010b.r2.4CG1330370"/>
</dbReference>
<sequence>MAASSPSPPSPPAADAAVVGVRSPAHQSPPPNLTNFFVWREFVWGAVAGAFGEGMMHPVDTLKTRLQSQAIMTGAKAQKNIFQMVRTVWASDGLRGFYRGISPGVTGSLATGATYFGVIESTKTWLENANPNLSGHWSHFIAGGIGDTLGSFIYVPCEVMKQRMQVQGSSKSWALNATGNVSQSPGTQMYGYYNGMFHAGRSIVRDHGLKGLYAGYGSTLARDVPFAGLMVTFYEGMKDLTEYGKSKYFPDSDLQVSNSFEGLVLGGLSGGFSAYLTTPLDVIKTRLQVQGSTTRYDGWLDAIKKTWAAEGAGGLFKGSVPRIIWYIPASAFTFMAVEFLRENFNEKTGTDAEVPLN</sequence>
<keyword evidence="2" id="KW-1185">Reference proteome</keyword>
<reference evidence="1" key="2">
    <citation type="submission" date="2025-09" db="UniProtKB">
        <authorList>
            <consortium name="EnsemblPlants"/>
        </authorList>
    </citation>
    <scope>IDENTIFICATION</scope>
</reference>
<proteinExistence type="predicted"/>
<evidence type="ECO:0000313" key="1">
    <source>
        <dbReference type="EnsemblPlants" id="AVESA.00010b.r2.4CG1330370.1.CDS"/>
    </source>
</evidence>
<name>A0ACD5X5A8_AVESA</name>
<accession>A0ACD5X5A8</accession>
<reference evidence="1" key="1">
    <citation type="submission" date="2021-05" db="EMBL/GenBank/DDBJ databases">
        <authorList>
            <person name="Scholz U."/>
            <person name="Mascher M."/>
            <person name="Fiebig A."/>
        </authorList>
    </citation>
    <scope>NUCLEOTIDE SEQUENCE [LARGE SCALE GENOMIC DNA]</scope>
</reference>